<feature type="compositionally biased region" description="Low complexity" evidence="1">
    <location>
        <begin position="510"/>
        <end position="529"/>
    </location>
</feature>
<feature type="region of interest" description="Disordered" evidence="1">
    <location>
        <begin position="95"/>
        <end position="114"/>
    </location>
</feature>
<keyword evidence="3" id="KW-1185">Reference proteome</keyword>
<comment type="caution">
    <text evidence="2">The sequence shown here is derived from an EMBL/GenBank/DDBJ whole genome shotgun (WGS) entry which is preliminary data.</text>
</comment>
<feature type="region of interest" description="Disordered" evidence="1">
    <location>
        <begin position="120"/>
        <end position="273"/>
    </location>
</feature>
<evidence type="ECO:0000313" key="3">
    <source>
        <dbReference type="Proteomes" id="UP001217417"/>
    </source>
</evidence>
<dbReference type="InterPro" id="IPR013226">
    <property type="entry name" value="Pal1"/>
</dbReference>
<sequence length="554" mass="60094">MAFASNNPFRAAVLPHPVPKDPAPLPMSPSHSAPPAAFRAPSFNSKNPFLDVLGDTSSVSSNSESVLLRRSTSDSSHENIRPLSDLLFDLSVKEEGDLHSVRPPPPPPRSNRRQNLHAEMQKSQDLRTHRSSESSTFDSHAIIEAYMPLDRDNRPRETPLPPRHLARNAPPSRYPPERRRPPGNKVDDPFATPPSATSHPKYNHRHASSTPAVAEVRPSSSRDRVSRRDHDDHRKSRPHGDKSTSVSPTKRQHHHHTKSSSPTSKSSSLSKKHNGALDKIDKLDVTGIFGTGFHHDGPFDACNPHRNKNKSKAPMLAFPIDSENNAVGAPRRLDTKANGAPRQAIDGVNGSNALRFDPVLKADPVHGNVSLGLGSSTFLEGTPASRAAIMQQMMRAKESEVNVVDFSKLGGSDMLDAIGAGAGVGLTRKKSIVQKIIGMNNMKEKDHGRSHLPPINVAAANSNRSRSLSDDGRKGSLGEVIFEEDNPSNNIDRKSPAVLTSATRMLRQASSPGSTVSSSPHTHSPTSPSSKDENGPNLLKRVRSLKVGGRKRAE</sequence>
<feature type="compositionally biased region" description="Low complexity" evidence="1">
    <location>
        <begin position="28"/>
        <end position="45"/>
    </location>
</feature>
<feature type="compositionally biased region" description="Pro residues" evidence="1">
    <location>
        <begin position="16"/>
        <end position="27"/>
    </location>
</feature>
<feature type="compositionally biased region" description="Basic and acidic residues" evidence="1">
    <location>
        <begin position="120"/>
        <end position="132"/>
    </location>
</feature>
<evidence type="ECO:0000313" key="2">
    <source>
        <dbReference type="EMBL" id="KAJ8103239.1"/>
    </source>
</evidence>
<dbReference type="PANTHER" id="PTHR28307">
    <property type="entry name" value="PROTEIN PAL1"/>
    <property type="match status" value="1"/>
</dbReference>
<feature type="compositionally biased region" description="Low complexity" evidence="1">
    <location>
        <begin position="57"/>
        <end position="70"/>
    </location>
</feature>
<dbReference type="Proteomes" id="UP001217417">
    <property type="component" value="Unassembled WGS sequence"/>
</dbReference>
<protein>
    <submittedName>
        <fullName evidence="2">Pal1 cell morphology protein-domain-containing protein</fullName>
    </submittedName>
</protein>
<feature type="compositionally biased region" description="Basic and acidic residues" evidence="1">
    <location>
        <begin position="175"/>
        <end position="188"/>
    </location>
</feature>
<name>A0AAD7VVR2_9ASCO</name>
<feature type="compositionally biased region" description="Basic and acidic residues" evidence="1">
    <location>
        <begin position="220"/>
        <end position="242"/>
    </location>
</feature>
<feature type="region of interest" description="Disordered" evidence="1">
    <location>
        <begin position="506"/>
        <end position="554"/>
    </location>
</feature>
<dbReference type="Pfam" id="PF08316">
    <property type="entry name" value="Pal1"/>
    <property type="match status" value="2"/>
</dbReference>
<reference evidence="2" key="1">
    <citation type="submission" date="2023-03" db="EMBL/GenBank/DDBJ databases">
        <title>Near-Complete genome sequence of Lipomyces tetrasporous NRRL Y-64009, an oleaginous yeast capable of growing on lignocellulosic hydrolysates.</title>
        <authorList>
            <consortium name="Lawrence Berkeley National Laboratory"/>
            <person name="Jagtap S.S."/>
            <person name="Liu J.-J."/>
            <person name="Walukiewicz H.E."/>
            <person name="Pangilinan J."/>
            <person name="Lipzen A."/>
            <person name="Ahrendt S."/>
            <person name="Koriabine M."/>
            <person name="Cobaugh K."/>
            <person name="Salamov A."/>
            <person name="Yoshinaga Y."/>
            <person name="Ng V."/>
            <person name="Daum C."/>
            <person name="Grigoriev I.V."/>
            <person name="Slininger P.J."/>
            <person name="Dien B.S."/>
            <person name="Jin Y.-S."/>
            <person name="Rao C.V."/>
        </authorList>
    </citation>
    <scope>NUCLEOTIDE SEQUENCE</scope>
    <source>
        <strain evidence="2">NRRL Y-64009</strain>
    </source>
</reference>
<dbReference type="PANTHER" id="PTHR28307:SF2">
    <property type="entry name" value="PROTEIN PAL1"/>
    <property type="match status" value="1"/>
</dbReference>
<accession>A0AAD7VVR2</accession>
<feature type="region of interest" description="Disordered" evidence="1">
    <location>
        <begin position="1"/>
        <end position="79"/>
    </location>
</feature>
<dbReference type="GeneID" id="80886519"/>
<feature type="region of interest" description="Disordered" evidence="1">
    <location>
        <begin position="443"/>
        <end position="474"/>
    </location>
</feature>
<gene>
    <name evidence="2" type="ORF">POJ06DRAFT_65900</name>
</gene>
<dbReference type="GO" id="GO:0005737">
    <property type="term" value="C:cytoplasm"/>
    <property type="evidence" value="ECO:0007669"/>
    <property type="project" value="TreeGrafter"/>
</dbReference>
<dbReference type="EMBL" id="JARPMG010000002">
    <property type="protein sequence ID" value="KAJ8103239.1"/>
    <property type="molecule type" value="Genomic_DNA"/>
</dbReference>
<feature type="compositionally biased region" description="Basic residues" evidence="1">
    <location>
        <begin position="540"/>
        <end position="554"/>
    </location>
</feature>
<dbReference type="AlphaFoldDB" id="A0AAD7VVR2"/>
<feature type="compositionally biased region" description="Low complexity" evidence="1">
    <location>
        <begin position="259"/>
        <end position="269"/>
    </location>
</feature>
<organism evidence="2 3">
    <name type="scientific">Lipomyces tetrasporus</name>
    <dbReference type="NCBI Taxonomy" id="54092"/>
    <lineage>
        <taxon>Eukaryota</taxon>
        <taxon>Fungi</taxon>
        <taxon>Dikarya</taxon>
        <taxon>Ascomycota</taxon>
        <taxon>Saccharomycotina</taxon>
        <taxon>Lipomycetes</taxon>
        <taxon>Lipomycetales</taxon>
        <taxon>Lipomycetaceae</taxon>
        <taxon>Lipomyces</taxon>
    </lineage>
</organism>
<dbReference type="RefSeq" id="XP_056046689.1">
    <property type="nucleotide sequence ID" value="XM_056191353.1"/>
</dbReference>
<proteinExistence type="predicted"/>
<evidence type="ECO:0000256" key="1">
    <source>
        <dbReference type="SAM" id="MobiDB-lite"/>
    </source>
</evidence>